<evidence type="ECO:0000256" key="5">
    <source>
        <dbReference type="ARBA" id="ARBA00017893"/>
    </source>
</evidence>
<evidence type="ECO:0000256" key="3">
    <source>
        <dbReference type="ARBA" id="ARBA00004286"/>
    </source>
</evidence>
<dbReference type="InterPro" id="IPR027417">
    <property type="entry name" value="P-loop_NTPase"/>
</dbReference>
<dbReference type="GO" id="GO:0070192">
    <property type="term" value="P:chromosome organization involved in meiotic cell cycle"/>
    <property type="evidence" value="ECO:0007669"/>
    <property type="project" value="TreeGrafter"/>
</dbReference>
<dbReference type="FunFam" id="3.40.50.300:FF:001195">
    <property type="entry name" value="DNA repair protein rad50"/>
    <property type="match status" value="1"/>
</dbReference>
<comment type="caution">
    <text evidence="17">The sequence shown here is derived from an EMBL/GenBank/DDBJ whole genome shotgun (WGS) entry which is preliminary data.</text>
</comment>
<evidence type="ECO:0000256" key="12">
    <source>
        <dbReference type="ARBA" id="ARBA00023204"/>
    </source>
</evidence>
<protein>
    <recommendedName>
        <fullName evidence="5">DNA repair protein RAD50</fullName>
    </recommendedName>
</protein>
<dbReference type="GO" id="GO:0000794">
    <property type="term" value="C:condensed nuclear chromosome"/>
    <property type="evidence" value="ECO:0007669"/>
    <property type="project" value="TreeGrafter"/>
</dbReference>
<keyword evidence="18" id="KW-1185">Reference proteome</keyword>
<evidence type="ECO:0000256" key="9">
    <source>
        <dbReference type="ARBA" id="ARBA00022801"/>
    </source>
</evidence>
<proteinExistence type="inferred from homology"/>
<keyword evidence="9" id="KW-0378">Hydrolase</keyword>
<dbReference type="Pfam" id="PF13476">
    <property type="entry name" value="AAA_23"/>
    <property type="match status" value="1"/>
</dbReference>
<evidence type="ECO:0000256" key="2">
    <source>
        <dbReference type="ARBA" id="ARBA00004123"/>
    </source>
</evidence>
<evidence type="ECO:0000256" key="13">
    <source>
        <dbReference type="ARBA" id="ARBA00023242"/>
    </source>
</evidence>
<dbReference type="Gene3D" id="3.40.50.300">
    <property type="entry name" value="P-loop containing nucleotide triphosphate hydrolases"/>
    <property type="match status" value="1"/>
</dbReference>
<dbReference type="GO" id="GO:0000722">
    <property type="term" value="P:telomere maintenance via recombination"/>
    <property type="evidence" value="ECO:0007669"/>
    <property type="project" value="TreeGrafter"/>
</dbReference>
<organism evidence="17 18">
    <name type="scientific">Mycena maculata</name>
    <dbReference type="NCBI Taxonomy" id="230809"/>
    <lineage>
        <taxon>Eukaryota</taxon>
        <taxon>Fungi</taxon>
        <taxon>Dikarya</taxon>
        <taxon>Basidiomycota</taxon>
        <taxon>Agaricomycotina</taxon>
        <taxon>Agaricomycetes</taxon>
        <taxon>Agaricomycetidae</taxon>
        <taxon>Agaricales</taxon>
        <taxon>Marasmiineae</taxon>
        <taxon>Mycenaceae</taxon>
        <taxon>Mycena</taxon>
    </lineage>
</organism>
<dbReference type="InterPro" id="IPR038729">
    <property type="entry name" value="Rad50/SbcC_AAA"/>
</dbReference>
<accession>A0AAD7K8X5</accession>
<dbReference type="GO" id="GO:0006302">
    <property type="term" value="P:double-strand break repair"/>
    <property type="evidence" value="ECO:0007669"/>
    <property type="project" value="InterPro"/>
</dbReference>
<dbReference type="GO" id="GO:0030870">
    <property type="term" value="C:Mre11 complex"/>
    <property type="evidence" value="ECO:0007669"/>
    <property type="project" value="TreeGrafter"/>
</dbReference>
<evidence type="ECO:0000256" key="7">
    <source>
        <dbReference type="ARBA" id="ARBA00022723"/>
    </source>
</evidence>
<sequence>MASLNKLAIRGIRSFDDKQISVIEFFSPVTVIVGHNGSGKTTIIECLKYATTGDQPPNTRGGAFIHDPKMANEKEVKAQVKLRFHAANGARMLAVRNLSVTVKKTAGLTMKTLESILALADNDSGKGGKRGVISTKCAEMDAEIPQLLGVSKAVLENVIFCHQEDSYWPLAEPAALKKKFDDIFEATKYTKALDSIKALRKDRVAELKTEKERLDGLSREKSHADKLKARIVDLNQSIAAKEVEHDDTKKAYDAIVISNQKFNEYATHFREVYLRVENYNDNIAKIQLDLDESKMNLHEMPGTDEELEAKLKNSDGDAVRNRQKLAMQQSKADTTEGELIAARKQHTELAERQGTFKAEFEAQQERMADREVVIQRTSEKLKIKGFSSGLDSDKVLAFMSKLQELHKKQKATVENLQRESSNKSEEYTRKSAQLSSTLQAFKAQRASLQHQLSKHQSAITLSERQLEATHNLPSELNALNGDIEEKQNRLKKVQAEIAAAKYDERLDEKTASTKLLEERRDVLNSEFKSINMQSDARAKLQVYRNTAKAKTAEIKTTVSTANIGFRRLVGAEPHPDTMEREVDRVQVEKEHELAALEEEASSTNGVLHQAQSLLSSLKIQLKSKKEELKGLDKRLKTDLEADSLEEALVEAGNEVDVRKNLASIDAGSSKVYDALLKIGKQKKVCTACNRHMDEHELVVFEKSLKDQMKKSSPESLASIREELQEWQAELTKLQNLRPVLIARDRLKDIEVPELEAKIKEQDAKIPSASAAAELVRLCSIFHPIPSAR</sequence>
<dbReference type="GO" id="GO:0043047">
    <property type="term" value="F:single-stranded telomeric DNA binding"/>
    <property type="evidence" value="ECO:0007669"/>
    <property type="project" value="TreeGrafter"/>
</dbReference>
<keyword evidence="8" id="KW-0227">DNA damage</keyword>
<comment type="similarity">
    <text evidence="4">Belongs to the SMC family. RAD50 subfamily.</text>
</comment>
<dbReference type="AlphaFoldDB" id="A0AAD7K8X5"/>
<comment type="catalytic activity">
    <reaction evidence="14">
        <text>ATP + H2O = ADP + phosphate + H(+)</text>
        <dbReference type="Rhea" id="RHEA:13065"/>
        <dbReference type="ChEBI" id="CHEBI:15377"/>
        <dbReference type="ChEBI" id="CHEBI:15378"/>
        <dbReference type="ChEBI" id="CHEBI:30616"/>
        <dbReference type="ChEBI" id="CHEBI:43474"/>
        <dbReference type="ChEBI" id="CHEBI:456216"/>
    </reaction>
</comment>
<dbReference type="GO" id="GO:0007004">
    <property type="term" value="P:telomere maintenance via telomerase"/>
    <property type="evidence" value="ECO:0007669"/>
    <property type="project" value="TreeGrafter"/>
</dbReference>
<keyword evidence="12" id="KW-0234">DNA repair</keyword>
<evidence type="ECO:0000256" key="14">
    <source>
        <dbReference type="ARBA" id="ARBA00049360"/>
    </source>
</evidence>
<keyword evidence="10" id="KW-0862">Zinc</keyword>
<dbReference type="PANTHER" id="PTHR18867">
    <property type="entry name" value="RAD50"/>
    <property type="match status" value="1"/>
</dbReference>
<evidence type="ECO:0000256" key="1">
    <source>
        <dbReference type="ARBA" id="ARBA00001947"/>
    </source>
</evidence>
<keyword evidence="7" id="KW-0479">Metal-binding</keyword>
<evidence type="ECO:0000256" key="4">
    <source>
        <dbReference type="ARBA" id="ARBA00009439"/>
    </source>
</evidence>
<evidence type="ECO:0000256" key="8">
    <source>
        <dbReference type="ARBA" id="ARBA00022763"/>
    </source>
</evidence>
<reference evidence="17" key="1">
    <citation type="submission" date="2023-03" db="EMBL/GenBank/DDBJ databases">
        <title>Massive genome expansion in bonnet fungi (Mycena s.s.) driven by repeated elements and novel gene families across ecological guilds.</title>
        <authorList>
            <consortium name="Lawrence Berkeley National Laboratory"/>
            <person name="Harder C.B."/>
            <person name="Miyauchi S."/>
            <person name="Viragh M."/>
            <person name="Kuo A."/>
            <person name="Thoen E."/>
            <person name="Andreopoulos B."/>
            <person name="Lu D."/>
            <person name="Skrede I."/>
            <person name="Drula E."/>
            <person name="Henrissat B."/>
            <person name="Morin E."/>
            <person name="Kohler A."/>
            <person name="Barry K."/>
            <person name="LaButti K."/>
            <person name="Morin E."/>
            <person name="Salamov A."/>
            <person name="Lipzen A."/>
            <person name="Mereny Z."/>
            <person name="Hegedus B."/>
            <person name="Baldrian P."/>
            <person name="Stursova M."/>
            <person name="Weitz H."/>
            <person name="Taylor A."/>
            <person name="Grigoriev I.V."/>
            <person name="Nagy L.G."/>
            <person name="Martin F."/>
            <person name="Kauserud H."/>
        </authorList>
    </citation>
    <scope>NUCLEOTIDE SEQUENCE</scope>
    <source>
        <strain evidence="17">CBHHK188m</strain>
    </source>
</reference>
<evidence type="ECO:0000313" key="18">
    <source>
        <dbReference type="Proteomes" id="UP001215280"/>
    </source>
</evidence>
<comment type="subcellular location">
    <subcellularLocation>
        <location evidence="3">Chromosome</location>
    </subcellularLocation>
    <subcellularLocation>
        <location evidence="2">Nucleus</location>
    </subcellularLocation>
</comment>
<evidence type="ECO:0000256" key="11">
    <source>
        <dbReference type="ARBA" id="ARBA00023054"/>
    </source>
</evidence>
<comment type="cofactor">
    <cofactor evidence="1">
        <name>Zn(2+)</name>
        <dbReference type="ChEBI" id="CHEBI:29105"/>
    </cofactor>
</comment>
<name>A0AAD7K8X5_9AGAR</name>
<gene>
    <name evidence="17" type="ORF">DFH07DRAFT_438279</name>
</gene>
<dbReference type="GO" id="GO:0003691">
    <property type="term" value="F:double-stranded telomeric DNA binding"/>
    <property type="evidence" value="ECO:0007669"/>
    <property type="project" value="TreeGrafter"/>
</dbReference>
<dbReference type="PANTHER" id="PTHR18867:SF12">
    <property type="entry name" value="DNA REPAIR PROTEIN RAD50"/>
    <property type="match status" value="1"/>
</dbReference>
<keyword evidence="13" id="KW-0539">Nucleus</keyword>
<evidence type="ECO:0000256" key="15">
    <source>
        <dbReference type="SAM" id="Coils"/>
    </source>
</evidence>
<dbReference type="GO" id="GO:0051880">
    <property type="term" value="F:G-quadruplex DNA binding"/>
    <property type="evidence" value="ECO:0007669"/>
    <property type="project" value="TreeGrafter"/>
</dbReference>
<evidence type="ECO:0000256" key="6">
    <source>
        <dbReference type="ARBA" id="ARBA00022454"/>
    </source>
</evidence>
<dbReference type="GO" id="GO:0016887">
    <property type="term" value="F:ATP hydrolysis activity"/>
    <property type="evidence" value="ECO:0007669"/>
    <property type="project" value="InterPro"/>
</dbReference>
<keyword evidence="11 15" id="KW-0175">Coiled coil</keyword>
<evidence type="ECO:0000256" key="10">
    <source>
        <dbReference type="ARBA" id="ARBA00022833"/>
    </source>
</evidence>
<feature type="coiled-coil region" evidence="15">
    <location>
        <begin position="607"/>
        <end position="634"/>
    </location>
</feature>
<evidence type="ECO:0000313" key="17">
    <source>
        <dbReference type="EMBL" id="KAJ7780695.1"/>
    </source>
</evidence>
<dbReference type="Proteomes" id="UP001215280">
    <property type="component" value="Unassembled WGS sequence"/>
</dbReference>
<dbReference type="SUPFAM" id="SSF52540">
    <property type="entry name" value="P-loop containing nucleoside triphosphate hydrolases"/>
    <property type="match status" value="1"/>
</dbReference>
<keyword evidence="6" id="KW-0158">Chromosome</keyword>
<dbReference type="EMBL" id="JARJLG010000005">
    <property type="protein sequence ID" value="KAJ7780695.1"/>
    <property type="molecule type" value="Genomic_DNA"/>
</dbReference>
<evidence type="ECO:0000259" key="16">
    <source>
        <dbReference type="Pfam" id="PF13476"/>
    </source>
</evidence>
<dbReference type="GO" id="GO:0046872">
    <property type="term" value="F:metal ion binding"/>
    <property type="evidence" value="ECO:0007669"/>
    <property type="project" value="UniProtKB-KW"/>
</dbReference>
<feature type="coiled-coil region" evidence="15">
    <location>
        <begin position="399"/>
        <end position="503"/>
    </location>
</feature>
<feature type="domain" description="Rad50/SbcC-type AAA" evidence="16">
    <location>
        <begin position="6"/>
        <end position="234"/>
    </location>
</feature>